<evidence type="ECO:0000313" key="2">
    <source>
        <dbReference type="EMBL" id="EPD69289.1"/>
    </source>
</evidence>
<feature type="domain" description="AB hydrolase-1" evidence="1">
    <location>
        <begin position="19"/>
        <end position="245"/>
    </location>
</feature>
<evidence type="ECO:0000259" key="1">
    <source>
        <dbReference type="Pfam" id="PF12697"/>
    </source>
</evidence>
<reference evidence="2 3" key="1">
    <citation type="submission" date="2013-05" db="EMBL/GenBank/DDBJ databases">
        <title>The Genome Sequence of Corynebacterium pyruviciproducens 1773O (ATCC BAA-1742).</title>
        <authorList>
            <consortium name="The Broad Institute Genomics Platform"/>
            <person name="Earl A."/>
            <person name="Ward D."/>
            <person name="Feldgarden M."/>
            <person name="Gevers D."/>
            <person name="Tong J."/>
            <person name="Walker B."/>
            <person name="Young S."/>
            <person name="Zeng Q."/>
            <person name="Gargeya S."/>
            <person name="Fitzgerald M."/>
            <person name="Haas B."/>
            <person name="Abouelleil A."/>
            <person name="Allen A.W."/>
            <person name="Alvarado L."/>
            <person name="Arachchi H.M."/>
            <person name="Berlin A.M."/>
            <person name="Chapman S.B."/>
            <person name="Gainer-Dewar J."/>
            <person name="Goldberg J."/>
            <person name="Griggs A."/>
            <person name="Gujja S."/>
            <person name="Hansen M."/>
            <person name="Howarth C."/>
            <person name="Imamovic A."/>
            <person name="Ireland A."/>
            <person name="Larimer J."/>
            <person name="McCowan C."/>
            <person name="Murphy C."/>
            <person name="Pearson M."/>
            <person name="Poon T.W."/>
            <person name="Priest M."/>
            <person name="Roberts A."/>
            <person name="Saif S."/>
            <person name="Shea T."/>
            <person name="Sisk P."/>
            <person name="Sykes S."/>
            <person name="Wortman J."/>
            <person name="Nusbaum C."/>
            <person name="Birren B."/>
        </authorList>
    </citation>
    <scope>NUCLEOTIDE SEQUENCE [LARGE SCALE GENOMIC DNA]</scope>
    <source>
        <strain evidence="2 3">ATCC BAA-1742</strain>
    </source>
</reference>
<accession>S2ZYY6</accession>
<dbReference type="Proteomes" id="UP000014408">
    <property type="component" value="Unassembled WGS sequence"/>
</dbReference>
<dbReference type="STRING" id="1125779.HMPREF1219_01155"/>
<comment type="caution">
    <text evidence="2">The sequence shown here is derived from an EMBL/GenBank/DDBJ whole genome shotgun (WGS) entry which is preliminary data.</text>
</comment>
<dbReference type="PRINTS" id="PR00111">
    <property type="entry name" value="ABHYDROLASE"/>
</dbReference>
<sequence>MTSTLHTIEFGSDNAGTPIVFLCSLAANCWFWTPQLDAFSPQRRVIAFDLPGHGDSEVADATSVPEFADLVLAALDELGVDTFDLVGLSLGGAVAQQLAAHSGRVRKLALLSTNAKFGTPESWTAKAQSVREGGLHEANTATITNWFTQGWREENPARLAFVLSQMDHTPAEGYARACEALSKWDNWEGLKDIAVPTLVVPGAHDGGCTPEVMGKMAEAIPYSEYTVIESAAHLSNLEAAEEVTALLARHFELVDAHLLTPESQTYNEQYPSEVFKEIDED</sequence>
<dbReference type="AlphaFoldDB" id="S2ZYY6"/>
<dbReference type="SUPFAM" id="SSF53474">
    <property type="entry name" value="alpha/beta-Hydrolases"/>
    <property type="match status" value="1"/>
</dbReference>
<dbReference type="PATRIC" id="fig|1125779.3.peg.1136"/>
<dbReference type="InterPro" id="IPR050266">
    <property type="entry name" value="AB_hydrolase_sf"/>
</dbReference>
<keyword evidence="3" id="KW-1185">Reference proteome</keyword>
<dbReference type="Pfam" id="PF12697">
    <property type="entry name" value="Abhydrolase_6"/>
    <property type="match status" value="1"/>
</dbReference>
<dbReference type="InterPro" id="IPR029058">
    <property type="entry name" value="AB_hydrolase_fold"/>
</dbReference>
<name>S2ZYY6_9CORY</name>
<evidence type="ECO:0000313" key="3">
    <source>
        <dbReference type="Proteomes" id="UP000014408"/>
    </source>
</evidence>
<organism evidence="2 3">
    <name type="scientific">Corynebacterium pyruviciproducens ATCC BAA-1742</name>
    <dbReference type="NCBI Taxonomy" id="1125779"/>
    <lineage>
        <taxon>Bacteria</taxon>
        <taxon>Bacillati</taxon>
        <taxon>Actinomycetota</taxon>
        <taxon>Actinomycetes</taxon>
        <taxon>Mycobacteriales</taxon>
        <taxon>Corynebacteriaceae</taxon>
        <taxon>Corynebacterium</taxon>
    </lineage>
</organism>
<dbReference type="RefSeq" id="WP_016457919.1">
    <property type="nucleotide sequence ID" value="NZ_KE150446.1"/>
</dbReference>
<dbReference type="HOGENOM" id="CLU_020336_50_3_11"/>
<gene>
    <name evidence="2" type="ORF">HMPREF1219_01155</name>
</gene>
<protein>
    <submittedName>
        <fullName evidence="2">3-oxoadipate enol-lactonase</fullName>
    </submittedName>
</protein>
<dbReference type="InterPro" id="IPR000073">
    <property type="entry name" value="AB_hydrolase_1"/>
</dbReference>
<dbReference type="GO" id="GO:0003824">
    <property type="term" value="F:catalytic activity"/>
    <property type="evidence" value="ECO:0007669"/>
    <property type="project" value="UniProtKB-ARBA"/>
</dbReference>
<dbReference type="eggNOG" id="COG0596">
    <property type="taxonomic scope" value="Bacteria"/>
</dbReference>
<dbReference type="PANTHER" id="PTHR43798">
    <property type="entry name" value="MONOACYLGLYCEROL LIPASE"/>
    <property type="match status" value="1"/>
</dbReference>
<proteinExistence type="predicted"/>
<dbReference type="Gene3D" id="3.40.50.1820">
    <property type="entry name" value="alpha/beta hydrolase"/>
    <property type="match status" value="1"/>
</dbReference>
<dbReference type="EMBL" id="ATBY01000013">
    <property type="protein sequence ID" value="EPD69289.1"/>
    <property type="molecule type" value="Genomic_DNA"/>
</dbReference>